<accession>A0A8C7UWB4</accession>
<keyword evidence="3" id="KW-1185">Reference proteome</keyword>
<dbReference type="GeneTree" id="ENSGT00940000155053"/>
<sequence length="335" mass="38072">MKPRLLRSQKSTNESTCGVGVELGTAGPGLTSTSPEEQRRSRIRVQLKTLRTGRLAHSEQRVKGAAQESVDGPYYLEKVSIPDDSKDNYQCEEVLAYEERSMAEGDEDLEATIRALHDASEETGSVLQIRGSAKQPISHIPEVVDNLSNSCFQAEWYEMEQRGLLNTVAFVPGAYTHNKFIDNELKNMQSERDSLSLAAFKAGETLVKLQKERDFHHLHDRYQVALKQKMLISLEGQNMWPTAWKPPCVIHTGLPPEQEKYQSLEKESDYRMMDLPSMTMTKTQPKTHFHPNGGTLGHHQWRHNSKDLGFLPRPQHPDSGWPHPCHVVLLLPLMW</sequence>
<dbReference type="Proteomes" id="UP000694395">
    <property type="component" value="Chromosome 10"/>
</dbReference>
<evidence type="ECO:0000256" key="1">
    <source>
        <dbReference type="SAM" id="MobiDB-lite"/>
    </source>
</evidence>
<reference evidence="2" key="2">
    <citation type="submission" date="2025-08" db="UniProtKB">
        <authorList>
            <consortium name="Ensembl"/>
        </authorList>
    </citation>
    <scope>IDENTIFICATION</scope>
</reference>
<dbReference type="AlphaFoldDB" id="A0A8C7UWB4"/>
<proteinExistence type="predicted"/>
<reference evidence="2" key="1">
    <citation type="submission" date="2020-07" db="EMBL/GenBank/DDBJ databases">
        <title>A long reads based de novo assembly of the rainbow trout Arlee double haploid line genome.</title>
        <authorList>
            <person name="Gao G."/>
            <person name="Palti Y."/>
        </authorList>
    </citation>
    <scope>NUCLEOTIDE SEQUENCE [LARGE SCALE GENOMIC DNA]</scope>
</reference>
<feature type="region of interest" description="Disordered" evidence="1">
    <location>
        <begin position="1"/>
        <end position="40"/>
    </location>
</feature>
<reference evidence="2" key="3">
    <citation type="submission" date="2025-09" db="UniProtKB">
        <authorList>
            <consortium name="Ensembl"/>
        </authorList>
    </citation>
    <scope>IDENTIFICATION</scope>
</reference>
<evidence type="ECO:0000313" key="2">
    <source>
        <dbReference type="Ensembl" id="ENSOMYP00000102119.2"/>
    </source>
</evidence>
<protein>
    <submittedName>
        <fullName evidence="2">Uncharacterized protein</fullName>
    </submittedName>
</protein>
<dbReference type="Ensembl" id="ENSOMYT00000110752.2">
    <property type="protein sequence ID" value="ENSOMYP00000102119.2"/>
    <property type="gene ID" value="ENSOMYG00000046054.2"/>
</dbReference>
<name>A0A8C7UWB4_ONCMY</name>
<organism evidence="2 3">
    <name type="scientific">Oncorhynchus mykiss</name>
    <name type="common">Rainbow trout</name>
    <name type="synonym">Salmo gairdneri</name>
    <dbReference type="NCBI Taxonomy" id="8022"/>
    <lineage>
        <taxon>Eukaryota</taxon>
        <taxon>Metazoa</taxon>
        <taxon>Chordata</taxon>
        <taxon>Craniata</taxon>
        <taxon>Vertebrata</taxon>
        <taxon>Euteleostomi</taxon>
        <taxon>Actinopterygii</taxon>
        <taxon>Neopterygii</taxon>
        <taxon>Teleostei</taxon>
        <taxon>Protacanthopterygii</taxon>
        <taxon>Salmoniformes</taxon>
        <taxon>Salmonidae</taxon>
        <taxon>Salmoninae</taxon>
        <taxon>Oncorhynchus</taxon>
    </lineage>
</organism>
<evidence type="ECO:0000313" key="3">
    <source>
        <dbReference type="Proteomes" id="UP000694395"/>
    </source>
</evidence>